<gene>
    <name evidence="12" type="ORF">AXF42_Ash001491</name>
</gene>
<dbReference type="PANTHER" id="PTHR24056">
    <property type="entry name" value="CELL DIVISION PROTEIN KINASE"/>
    <property type="match status" value="1"/>
</dbReference>
<evidence type="ECO:0000256" key="6">
    <source>
        <dbReference type="ARBA" id="ARBA00022777"/>
    </source>
</evidence>
<sequence length="680" mass="76425">MGCVASKKAAPATPVIESSGVSGNLEVSGGILNPELWNRIEVDRSESGESGKLSSNGTNSQSFQLGNFHKQVEGELAGAGWPSWLCAVAREAVQGWIPLKAESYEKLEKIGEGTYSSVFRARDLETGKFVALKKVRFDNFEPDSIRFMAREIFILRRLNHPNIIKLEGLITSRLSSSMYLVFEYMEHDLAGLSSSPNIRFSESQVKCYIHQLLSGLEHCHSHGIIHRDIKCANLLVNNEGILKIADFGLANFFNPAFRPQLTSHVVTLWYRPPELLLGATEYEPTVDLWSVGCVFAELFLKKPILQGRTEVEQMHKILKLCGSPSKDYWRKSKLPHETLSIPQQAYQSCLQETFRSLPESAYELLENFLSIEPEKRGTAVAALSSKYFKTKPYACDPGSLPKYPPNKEIDAKNREESLKRKFSDTVRVSEATKRYSSSNRLLKSNRSLKSSISSKLSAHLEEAWLKAESAQKSIAKQNSARVNDEAIFIDRHPKAAIHTENWQANPKPRVDYGFSVPVDVAASNGFSWSKMQTEDQVSVRSQSKSSSKGGTSGVLDSSNFLRSNSSLDRHGSARGDESGFQMEKDLMVHQWVQLGHPEPYNVPDYQSPDSPNMHYNALSSKNCGYDMDYKKHGECVEFSGPLLYQPHKVNELLEKHEQQIRQAVRRAWLHRGNTEGFSRL</sequence>
<evidence type="ECO:0000256" key="7">
    <source>
        <dbReference type="ARBA" id="ARBA00022840"/>
    </source>
</evidence>
<dbReference type="EMBL" id="KZ452001">
    <property type="protein sequence ID" value="PKA52511.1"/>
    <property type="molecule type" value="Genomic_DNA"/>
</dbReference>
<evidence type="ECO:0000256" key="3">
    <source>
        <dbReference type="ARBA" id="ARBA00022527"/>
    </source>
</evidence>
<protein>
    <recommendedName>
        <fullName evidence="2">[RNA-polymerase]-subunit kinase</fullName>
        <ecNumber evidence="2">2.7.11.23</ecNumber>
    </recommendedName>
</protein>
<accession>A0A2I0AAE3</accession>
<feature type="compositionally biased region" description="Polar residues" evidence="10">
    <location>
        <begin position="555"/>
        <end position="566"/>
    </location>
</feature>
<dbReference type="GO" id="GO:0005634">
    <property type="term" value="C:nucleus"/>
    <property type="evidence" value="ECO:0007669"/>
    <property type="project" value="TreeGrafter"/>
</dbReference>
<dbReference type="GO" id="GO:0005524">
    <property type="term" value="F:ATP binding"/>
    <property type="evidence" value="ECO:0007669"/>
    <property type="project" value="UniProtKB-UniRule"/>
</dbReference>
<dbReference type="InterPro" id="IPR050108">
    <property type="entry name" value="CDK"/>
</dbReference>
<comment type="catalytic activity">
    <reaction evidence="8">
        <text>[DNA-directed RNA polymerase] + ATP = phospho-[DNA-directed RNA polymerase] + ADP + H(+)</text>
        <dbReference type="Rhea" id="RHEA:10216"/>
        <dbReference type="Rhea" id="RHEA-COMP:11321"/>
        <dbReference type="Rhea" id="RHEA-COMP:11322"/>
        <dbReference type="ChEBI" id="CHEBI:15378"/>
        <dbReference type="ChEBI" id="CHEBI:30616"/>
        <dbReference type="ChEBI" id="CHEBI:43176"/>
        <dbReference type="ChEBI" id="CHEBI:68546"/>
        <dbReference type="ChEBI" id="CHEBI:456216"/>
        <dbReference type="EC" id="2.7.11.23"/>
    </reaction>
</comment>
<dbReference type="InterPro" id="IPR000719">
    <property type="entry name" value="Prot_kinase_dom"/>
</dbReference>
<dbReference type="AlphaFoldDB" id="A0A2I0AAE3"/>
<evidence type="ECO:0000256" key="9">
    <source>
        <dbReference type="PROSITE-ProRule" id="PRU10141"/>
    </source>
</evidence>
<dbReference type="FunFam" id="1.10.510.10:FF:000043">
    <property type="entry name" value="probable serine/threonine-protein kinase At1g54610"/>
    <property type="match status" value="1"/>
</dbReference>
<keyword evidence="13" id="KW-1185">Reference proteome</keyword>
<keyword evidence="4 12" id="KW-0808">Transferase</keyword>
<dbReference type="Proteomes" id="UP000236161">
    <property type="component" value="Unassembled WGS sequence"/>
</dbReference>
<dbReference type="InterPro" id="IPR008271">
    <property type="entry name" value="Ser/Thr_kinase_AS"/>
</dbReference>
<dbReference type="SUPFAM" id="SSF56112">
    <property type="entry name" value="Protein kinase-like (PK-like)"/>
    <property type="match status" value="1"/>
</dbReference>
<dbReference type="Pfam" id="PF00069">
    <property type="entry name" value="Pkinase"/>
    <property type="match status" value="1"/>
</dbReference>
<dbReference type="FunFam" id="3.30.200.20:FF:000021">
    <property type="entry name" value="probable serine/threonine-protein kinase At1g54610"/>
    <property type="match status" value="1"/>
</dbReference>
<dbReference type="GO" id="GO:0032968">
    <property type="term" value="P:positive regulation of transcription elongation by RNA polymerase II"/>
    <property type="evidence" value="ECO:0007669"/>
    <property type="project" value="TreeGrafter"/>
</dbReference>
<dbReference type="PROSITE" id="PS00108">
    <property type="entry name" value="PROTEIN_KINASE_ST"/>
    <property type="match status" value="1"/>
</dbReference>
<evidence type="ECO:0000256" key="5">
    <source>
        <dbReference type="ARBA" id="ARBA00022741"/>
    </source>
</evidence>
<feature type="domain" description="Protein kinase" evidence="11">
    <location>
        <begin position="104"/>
        <end position="388"/>
    </location>
</feature>
<dbReference type="InterPro" id="IPR017441">
    <property type="entry name" value="Protein_kinase_ATP_BS"/>
</dbReference>
<dbReference type="EC" id="2.7.11.23" evidence="2"/>
<dbReference type="PROSITE" id="PS50011">
    <property type="entry name" value="PROTEIN_KINASE_DOM"/>
    <property type="match status" value="1"/>
</dbReference>
<evidence type="ECO:0000256" key="10">
    <source>
        <dbReference type="SAM" id="MobiDB-lite"/>
    </source>
</evidence>
<feature type="binding site" evidence="9">
    <location>
        <position position="133"/>
    </location>
    <ligand>
        <name>ATP</name>
        <dbReference type="ChEBI" id="CHEBI:30616"/>
    </ligand>
</feature>
<feature type="compositionally biased region" description="Low complexity" evidence="10">
    <location>
        <begin position="536"/>
        <end position="549"/>
    </location>
</feature>
<keyword evidence="5 9" id="KW-0547">Nucleotide-binding</keyword>
<keyword evidence="3" id="KW-0723">Serine/threonine-protein kinase</keyword>
<dbReference type="PANTHER" id="PTHR24056:SF228">
    <property type="entry name" value="PROTEIN IMPAIRED IN BABA-INDUCED STERILITY 1"/>
    <property type="match status" value="1"/>
</dbReference>
<evidence type="ECO:0000259" key="11">
    <source>
        <dbReference type="PROSITE" id="PS50011"/>
    </source>
</evidence>
<keyword evidence="6 12" id="KW-0418">Kinase</keyword>
<dbReference type="GO" id="GO:0008353">
    <property type="term" value="F:RNA polymerase II CTD heptapeptide repeat kinase activity"/>
    <property type="evidence" value="ECO:0007669"/>
    <property type="project" value="UniProtKB-EC"/>
</dbReference>
<evidence type="ECO:0000313" key="12">
    <source>
        <dbReference type="EMBL" id="PKA52511.1"/>
    </source>
</evidence>
<evidence type="ECO:0000256" key="1">
    <source>
        <dbReference type="ARBA" id="ARBA00006485"/>
    </source>
</evidence>
<dbReference type="Gene3D" id="3.30.200.20">
    <property type="entry name" value="Phosphorylase Kinase, domain 1"/>
    <property type="match status" value="1"/>
</dbReference>
<name>A0A2I0AAE3_9ASPA</name>
<dbReference type="GO" id="GO:0000307">
    <property type="term" value="C:cyclin-dependent protein kinase holoenzyme complex"/>
    <property type="evidence" value="ECO:0007669"/>
    <property type="project" value="TreeGrafter"/>
</dbReference>
<dbReference type="CDD" id="cd07840">
    <property type="entry name" value="STKc_CDK9_like"/>
    <property type="match status" value="1"/>
</dbReference>
<evidence type="ECO:0000256" key="2">
    <source>
        <dbReference type="ARBA" id="ARBA00012409"/>
    </source>
</evidence>
<dbReference type="InterPro" id="IPR011009">
    <property type="entry name" value="Kinase-like_dom_sf"/>
</dbReference>
<evidence type="ECO:0000313" key="13">
    <source>
        <dbReference type="Proteomes" id="UP000236161"/>
    </source>
</evidence>
<reference evidence="12 13" key="1">
    <citation type="journal article" date="2017" name="Nature">
        <title>The Apostasia genome and the evolution of orchids.</title>
        <authorList>
            <person name="Zhang G.Q."/>
            <person name="Liu K.W."/>
            <person name="Li Z."/>
            <person name="Lohaus R."/>
            <person name="Hsiao Y.Y."/>
            <person name="Niu S.C."/>
            <person name="Wang J.Y."/>
            <person name="Lin Y.C."/>
            <person name="Xu Q."/>
            <person name="Chen L.J."/>
            <person name="Yoshida K."/>
            <person name="Fujiwara S."/>
            <person name="Wang Z.W."/>
            <person name="Zhang Y.Q."/>
            <person name="Mitsuda N."/>
            <person name="Wang M."/>
            <person name="Liu G.H."/>
            <person name="Pecoraro L."/>
            <person name="Huang H.X."/>
            <person name="Xiao X.J."/>
            <person name="Lin M."/>
            <person name="Wu X.Y."/>
            <person name="Wu W.L."/>
            <person name="Chen Y.Y."/>
            <person name="Chang S.B."/>
            <person name="Sakamoto S."/>
            <person name="Ohme-Takagi M."/>
            <person name="Yagi M."/>
            <person name="Zeng S.J."/>
            <person name="Shen C.Y."/>
            <person name="Yeh C.M."/>
            <person name="Luo Y.B."/>
            <person name="Tsai W.C."/>
            <person name="Van de Peer Y."/>
            <person name="Liu Z.J."/>
        </authorList>
    </citation>
    <scope>NUCLEOTIDE SEQUENCE [LARGE SCALE GENOMIC DNA]</scope>
    <source>
        <strain evidence="13">cv. Shenzhen</strain>
        <tissue evidence="12">Stem</tissue>
    </source>
</reference>
<feature type="region of interest" description="Disordered" evidence="10">
    <location>
        <begin position="531"/>
        <end position="577"/>
    </location>
</feature>
<evidence type="ECO:0000256" key="4">
    <source>
        <dbReference type="ARBA" id="ARBA00022679"/>
    </source>
</evidence>
<evidence type="ECO:0000256" key="8">
    <source>
        <dbReference type="ARBA" id="ARBA00049280"/>
    </source>
</evidence>
<feature type="compositionally biased region" description="Basic and acidic residues" evidence="10">
    <location>
        <begin position="567"/>
        <end position="577"/>
    </location>
</feature>
<proteinExistence type="inferred from homology"/>
<dbReference type="Gene3D" id="1.10.510.10">
    <property type="entry name" value="Transferase(Phosphotransferase) domain 1"/>
    <property type="match status" value="1"/>
</dbReference>
<comment type="similarity">
    <text evidence="1">Belongs to the protein kinase superfamily. CMGC Ser/Thr protein kinase family. CDC2/CDKX subfamily.</text>
</comment>
<dbReference type="OrthoDB" id="28397at2759"/>
<keyword evidence="7 9" id="KW-0067">ATP-binding</keyword>
<dbReference type="PROSITE" id="PS00107">
    <property type="entry name" value="PROTEIN_KINASE_ATP"/>
    <property type="match status" value="1"/>
</dbReference>
<dbReference type="SMART" id="SM00220">
    <property type="entry name" value="S_TKc"/>
    <property type="match status" value="1"/>
</dbReference>
<organism evidence="12 13">
    <name type="scientific">Apostasia shenzhenica</name>
    <dbReference type="NCBI Taxonomy" id="1088818"/>
    <lineage>
        <taxon>Eukaryota</taxon>
        <taxon>Viridiplantae</taxon>
        <taxon>Streptophyta</taxon>
        <taxon>Embryophyta</taxon>
        <taxon>Tracheophyta</taxon>
        <taxon>Spermatophyta</taxon>
        <taxon>Magnoliopsida</taxon>
        <taxon>Liliopsida</taxon>
        <taxon>Asparagales</taxon>
        <taxon>Orchidaceae</taxon>
        <taxon>Apostasioideae</taxon>
        <taxon>Apostasia</taxon>
    </lineage>
</organism>
<dbReference type="STRING" id="1088818.A0A2I0AAE3"/>